<organism evidence="2 3">
    <name type="scientific">Lactuca virosa</name>
    <dbReference type="NCBI Taxonomy" id="75947"/>
    <lineage>
        <taxon>Eukaryota</taxon>
        <taxon>Viridiplantae</taxon>
        <taxon>Streptophyta</taxon>
        <taxon>Embryophyta</taxon>
        <taxon>Tracheophyta</taxon>
        <taxon>Spermatophyta</taxon>
        <taxon>Magnoliopsida</taxon>
        <taxon>eudicotyledons</taxon>
        <taxon>Gunneridae</taxon>
        <taxon>Pentapetalae</taxon>
        <taxon>asterids</taxon>
        <taxon>campanulids</taxon>
        <taxon>Asterales</taxon>
        <taxon>Asteraceae</taxon>
        <taxon>Cichorioideae</taxon>
        <taxon>Cichorieae</taxon>
        <taxon>Lactucinae</taxon>
        <taxon>Lactuca</taxon>
    </lineage>
</organism>
<keyword evidence="3" id="KW-1185">Reference proteome</keyword>
<dbReference type="AlphaFoldDB" id="A0AAU9P7D3"/>
<dbReference type="EMBL" id="CAKMRJ010005523">
    <property type="protein sequence ID" value="CAH1446024.1"/>
    <property type="molecule type" value="Genomic_DNA"/>
</dbReference>
<evidence type="ECO:0000313" key="3">
    <source>
        <dbReference type="Proteomes" id="UP001157418"/>
    </source>
</evidence>
<comment type="caution">
    <text evidence="2">The sequence shown here is derived from an EMBL/GenBank/DDBJ whole genome shotgun (WGS) entry which is preliminary data.</text>
</comment>
<gene>
    <name evidence="2" type="ORF">LVIROSA_LOCUS31746</name>
</gene>
<dbReference type="Proteomes" id="UP001157418">
    <property type="component" value="Unassembled WGS sequence"/>
</dbReference>
<accession>A0AAU9P7D3</accession>
<proteinExistence type="predicted"/>
<feature type="region of interest" description="Disordered" evidence="1">
    <location>
        <begin position="127"/>
        <end position="157"/>
    </location>
</feature>
<name>A0AAU9P7D3_9ASTR</name>
<evidence type="ECO:0000313" key="2">
    <source>
        <dbReference type="EMBL" id="CAH1446024.1"/>
    </source>
</evidence>
<sequence length="248" mass="27116">MIAFQGRNGCCLSLMCLGGDSKGTYSFYQLLFAKAFPLPAENFLRDSLLLLLFSLPSYSTLAGEAPNNPSGVPLVVLPPPAPSEWPKEKLFPTAIANASLPPASLPDCYLSSEEVISILDEDTHQYEGTSKQPILNKDPTVTGPTEPPPVHKGKSPVVSETSEYDELIASFQGKNLSSNYPFIPKWNLTDKTRLSQQEVVAEFSHHAFLKGTVSEMEAFTDDQKIDSMEFAYAKTPFSSLQGLTTFVV</sequence>
<protein>
    <submittedName>
        <fullName evidence="2">Uncharacterized protein</fullName>
    </submittedName>
</protein>
<reference evidence="2 3" key="1">
    <citation type="submission" date="2022-01" db="EMBL/GenBank/DDBJ databases">
        <authorList>
            <person name="Xiong W."/>
            <person name="Schranz E."/>
        </authorList>
    </citation>
    <scope>NUCLEOTIDE SEQUENCE [LARGE SCALE GENOMIC DNA]</scope>
</reference>
<evidence type="ECO:0000256" key="1">
    <source>
        <dbReference type="SAM" id="MobiDB-lite"/>
    </source>
</evidence>